<feature type="region of interest" description="Disordered" evidence="1">
    <location>
        <begin position="44"/>
        <end position="86"/>
    </location>
</feature>
<dbReference type="EMBL" id="KN832068">
    <property type="protein sequence ID" value="KIN95445.1"/>
    <property type="molecule type" value="Genomic_DNA"/>
</dbReference>
<dbReference type="HOGENOM" id="CLU_1518474_0_0_1"/>
<reference evidence="2 3" key="1">
    <citation type="submission" date="2014-04" db="EMBL/GenBank/DDBJ databases">
        <authorList>
            <consortium name="DOE Joint Genome Institute"/>
            <person name="Kuo A."/>
            <person name="Kohler A."/>
            <person name="Costa M.D."/>
            <person name="Nagy L.G."/>
            <person name="Floudas D."/>
            <person name="Copeland A."/>
            <person name="Barry K.W."/>
            <person name="Cichocki N."/>
            <person name="Veneault-Fourrey C."/>
            <person name="LaButti K."/>
            <person name="Lindquist E.A."/>
            <person name="Lipzen A."/>
            <person name="Lundell T."/>
            <person name="Morin E."/>
            <person name="Murat C."/>
            <person name="Sun H."/>
            <person name="Tunlid A."/>
            <person name="Henrissat B."/>
            <person name="Grigoriev I.V."/>
            <person name="Hibbett D.S."/>
            <person name="Martin F."/>
            <person name="Nordberg H.P."/>
            <person name="Cantor M.N."/>
            <person name="Hua S.X."/>
        </authorList>
    </citation>
    <scope>NUCLEOTIDE SEQUENCE [LARGE SCALE GENOMIC DNA]</scope>
    <source>
        <strain evidence="2 3">Marx 270</strain>
    </source>
</reference>
<protein>
    <submittedName>
        <fullName evidence="2">Uncharacterized protein</fullName>
    </submittedName>
</protein>
<dbReference type="Proteomes" id="UP000054217">
    <property type="component" value="Unassembled WGS sequence"/>
</dbReference>
<proteinExistence type="predicted"/>
<gene>
    <name evidence="2" type="ORF">M404DRAFT_316237</name>
</gene>
<evidence type="ECO:0000256" key="1">
    <source>
        <dbReference type="SAM" id="MobiDB-lite"/>
    </source>
</evidence>
<keyword evidence="3" id="KW-1185">Reference proteome</keyword>
<feature type="region of interest" description="Disordered" evidence="1">
    <location>
        <begin position="131"/>
        <end position="151"/>
    </location>
</feature>
<organism evidence="2 3">
    <name type="scientific">Pisolithus tinctorius Marx 270</name>
    <dbReference type="NCBI Taxonomy" id="870435"/>
    <lineage>
        <taxon>Eukaryota</taxon>
        <taxon>Fungi</taxon>
        <taxon>Dikarya</taxon>
        <taxon>Basidiomycota</taxon>
        <taxon>Agaricomycotina</taxon>
        <taxon>Agaricomycetes</taxon>
        <taxon>Agaricomycetidae</taxon>
        <taxon>Boletales</taxon>
        <taxon>Sclerodermatineae</taxon>
        <taxon>Pisolithaceae</taxon>
        <taxon>Pisolithus</taxon>
    </lineage>
</organism>
<evidence type="ECO:0000313" key="2">
    <source>
        <dbReference type="EMBL" id="KIN95445.1"/>
    </source>
</evidence>
<dbReference type="InParanoid" id="A0A0C3NID8"/>
<dbReference type="AlphaFoldDB" id="A0A0C3NID8"/>
<sequence>MPHFPFRTQVLGQSSRYPREVVNNSIFRDPGRVSAGPMVELSTASNPSLHDHTAGLVFDSNTPRSGPPSSPSPSLQERHLSDDFTNDDVPLPAVQIRTEIAAPAQFLSSFMKRLIKQIHLSLSRRHPFLTRVQPHSGPARPLTPPSTTTSRPTPLFFRPARSHPVCQAFMDSFLGLT</sequence>
<evidence type="ECO:0000313" key="3">
    <source>
        <dbReference type="Proteomes" id="UP000054217"/>
    </source>
</evidence>
<accession>A0A0C3NID8</accession>
<name>A0A0C3NID8_PISTI</name>
<reference evidence="3" key="2">
    <citation type="submission" date="2015-01" db="EMBL/GenBank/DDBJ databases">
        <title>Evolutionary Origins and Diversification of the Mycorrhizal Mutualists.</title>
        <authorList>
            <consortium name="DOE Joint Genome Institute"/>
            <consortium name="Mycorrhizal Genomics Consortium"/>
            <person name="Kohler A."/>
            <person name="Kuo A."/>
            <person name="Nagy L.G."/>
            <person name="Floudas D."/>
            <person name="Copeland A."/>
            <person name="Barry K.W."/>
            <person name="Cichocki N."/>
            <person name="Veneault-Fourrey C."/>
            <person name="LaButti K."/>
            <person name="Lindquist E.A."/>
            <person name="Lipzen A."/>
            <person name="Lundell T."/>
            <person name="Morin E."/>
            <person name="Murat C."/>
            <person name="Riley R."/>
            <person name="Ohm R."/>
            <person name="Sun H."/>
            <person name="Tunlid A."/>
            <person name="Henrissat B."/>
            <person name="Grigoriev I.V."/>
            <person name="Hibbett D.S."/>
            <person name="Martin F."/>
        </authorList>
    </citation>
    <scope>NUCLEOTIDE SEQUENCE [LARGE SCALE GENOMIC DNA]</scope>
    <source>
        <strain evidence="3">Marx 270</strain>
    </source>
</reference>
<dbReference type="OrthoDB" id="10653340at2759"/>